<dbReference type="Pfam" id="PF05402">
    <property type="entry name" value="PqqD"/>
    <property type="match status" value="1"/>
</dbReference>
<evidence type="ECO:0000313" key="2">
    <source>
        <dbReference type="Proteomes" id="UP000289437"/>
    </source>
</evidence>
<dbReference type="InterPro" id="IPR041881">
    <property type="entry name" value="PqqD_sf"/>
</dbReference>
<dbReference type="OrthoDB" id="122598at2"/>
<gene>
    <name evidence="1" type="ORF">GRAN_1520</name>
</gene>
<evidence type="ECO:0008006" key="3">
    <source>
        <dbReference type="Google" id="ProtNLM"/>
    </source>
</evidence>
<accession>A0A4Q0T6E3</accession>
<dbReference type="RefSeq" id="WP_128912244.1">
    <property type="nucleotide sequence ID" value="NZ_RDSM01000001.1"/>
</dbReference>
<dbReference type="Gene3D" id="1.10.10.1150">
    <property type="entry name" value="Coenzyme PQQ synthesis protein D (PqqD)"/>
    <property type="match status" value="1"/>
</dbReference>
<reference evidence="2" key="2">
    <citation type="submission" date="2019-02" db="EMBL/GenBank/DDBJ databases">
        <title>Granulicella sibirica sp. nov., a psychrotolerant acidobacterium isolated from an organic soil layer in forested tundra, West Siberia.</title>
        <authorList>
            <person name="Oshkin I.Y."/>
            <person name="Kulichevskaya I.S."/>
            <person name="Rijpstra W.I.C."/>
            <person name="Sinninghe Damste J.S."/>
            <person name="Rakitin A.L."/>
            <person name="Ravin N.V."/>
            <person name="Dedysh S.N."/>
        </authorList>
    </citation>
    <scope>NUCLEOTIDE SEQUENCE [LARGE SCALE GENOMIC DNA]</scope>
    <source>
        <strain evidence="2">AF10</strain>
    </source>
</reference>
<organism evidence="1 2">
    <name type="scientific">Granulicella sibirica</name>
    <dbReference type="NCBI Taxonomy" id="2479048"/>
    <lineage>
        <taxon>Bacteria</taxon>
        <taxon>Pseudomonadati</taxon>
        <taxon>Acidobacteriota</taxon>
        <taxon>Terriglobia</taxon>
        <taxon>Terriglobales</taxon>
        <taxon>Acidobacteriaceae</taxon>
        <taxon>Granulicella</taxon>
    </lineage>
</organism>
<keyword evidence="2" id="KW-1185">Reference proteome</keyword>
<dbReference type="Proteomes" id="UP000289437">
    <property type="component" value="Unassembled WGS sequence"/>
</dbReference>
<dbReference type="AlphaFoldDB" id="A0A4Q0T6E3"/>
<proteinExistence type="predicted"/>
<sequence>MMNGSSHLRTIVNQDGAAVLDTKLGSIATLNSTGAFVWQGLERGDSLEAIVVSLSSETGVPHKIVERDVLDFVRALRAQQLLSH</sequence>
<reference evidence="1 2" key="1">
    <citation type="submission" date="2018-11" db="EMBL/GenBank/DDBJ databases">
        <authorList>
            <person name="Mardanov A.V."/>
            <person name="Ravin N.V."/>
            <person name="Dedysh S.N."/>
        </authorList>
    </citation>
    <scope>NUCLEOTIDE SEQUENCE [LARGE SCALE GENOMIC DNA]</scope>
    <source>
        <strain evidence="1 2">AF10</strain>
    </source>
</reference>
<name>A0A4Q0T6E3_9BACT</name>
<evidence type="ECO:0000313" key="1">
    <source>
        <dbReference type="EMBL" id="RXH58210.1"/>
    </source>
</evidence>
<dbReference type="EMBL" id="RDSM01000001">
    <property type="protein sequence ID" value="RXH58210.1"/>
    <property type="molecule type" value="Genomic_DNA"/>
</dbReference>
<dbReference type="InterPro" id="IPR008792">
    <property type="entry name" value="PQQD"/>
</dbReference>
<comment type="caution">
    <text evidence="1">The sequence shown here is derived from an EMBL/GenBank/DDBJ whole genome shotgun (WGS) entry which is preliminary data.</text>
</comment>
<protein>
    <recommendedName>
        <fullName evidence="3">Coenzyme PQQ synthesis protein D (PqqD)</fullName>
    </recommendedName>
</protein>